<keyword evidence="3 5" id="KW-1133">Transmembrane helix</keyword>
<feature type="non-terminal residue" evidence="7">
    <location>
        <position position="240"/>
    </location>
</feature>
<feature type="transmembrane region" description="Helical" evidence="5">
    <location>
        <begin position="186"/>
        <end position="208"/>
    </location>
</feature>
<dbReference type="GO" id="GO:0016020">
    <property type="term" value="C:membrane"/>
    <property type="evidence" value="ECO:0007669"/>
    <property type="project" value="UniProtKB-SubCell"/>
</dbReference>
<evidence type="ECO:0000313" key="7">
    <source>
        <dbReference type="EMBL" id="GMR46404.1"/>
    </source>
</evidence>
<sequence length="240" mass="27334">ILMDMHAFWTFLLCLSTFVNCSITMHAHLTMDAPTDIIVEASTCSMRRAPAIWSTLGSIFSQLAMAVERSRASDNLERYEKTNGTVGRSLNAIHIVVVVLFWVAHLHFYGSDWRTIHCTLANPDATIFITSLGAIFSLTEIATIVYFKRLILRNKQIRKNSQDVLGLSERFQLAENIRMINVLSPIIWSHTSLGIVGGVFYFILKYVFPAPEMYPLIEESASILYFQGICMPMIFLHRHR</sequence>
<comment type="subcellular location">
    <subcellularLocation>
        <location evidence="1">Membrane</location>
        <topology evidence="1">Multi-pass membrane protein</topology>
    </subcellularLocation>
</comment>
<dbReference type="InterPro" id="IPR019408">
    <property type="entry name" value="7TM_GPCR_serpentine_rcpt_Srab"/>
</dbReference>
<proteinExistence type="predicted"/>
<gene>
    <name evidence="7" type="ORF">PMAYCL1PPCAC_16599</name>
</gene>
<dbReference type="PANTHER" id="PTHR46561">
    <property type="entry name" value="SERPENTINE RECEPTOR, CLASS AB (CLASS A-LIKE)-RELATED"/>
    <property type="match status" value="1"/>
</dbReference>
<feature type="transmembrane region" description="Helical" evidence="5">
    <location>
        <begin position="51"/>
        <end position="68"/>
    </location>
</feature>
<evidence type="ECO:0000256" key="4">
    <source>
        <dbReference type="ARBA" id="ARBA00023136"/>
    </source>
</evidence>
<evidence type="ECO:0000256" key="1">
    <source>
        <dbReference type="ARBA" id="ARBA00004141"/>
    </source>
</evidence>
<feature type="transmembrane region" description="Helical" evidence="5">
    <location>
        <begin position="89"/>
        <end position="108"/>
    </location>
</feature>
<keyword evidence="8" id="KW-1185">Reference proteome</keyword>
<comment type="caution">
    <text evidence="7">The sequence shown here is derived from an EMBL/GenBank/DDBJ whole genome shotgun (WGS) entry which is preliminary data.</text>
</comment>
<feature type="signal peptide" evidence="6">
    <location>
        <begin position="1"/>
        <end position="21"/>
    </location>
</feature>
<accession>A0AAN5CL78</accession>
<evidence type="ECO:0000256" key="5">
    <source>
        <dbReference type="SAM" id="Phobius"/>
    </source>
</evidence>
<dbReference type="Gene3D" id="1.20.1070.10">
    <property type="entry name" value="Rhodopsin 7-helix transmembrane proteins"/>
    <property type="match status" value="1"/>
</dbReference>
<dbReference type="EMBL" id="BTRK01000004">
    <property type="protein sequence ID" value="GMR46404.1"/>
    <property type="molecule type" value="Genomic_DNA"/>
</dbReference>
<feature type="chain" id="PRO_5042935194" description="G protein-coupled receptor" evidence="6">
    <location>
        <begin position="22"/>
        <end position="240"/>
    </location>
</feature>
<evidence type="ECO:0000256" key="2">
    <source>
        <dbReference type="ARBA" id="ARBA00022692"/>
    </source>
</evidence>
<keyword evidence="4 5" id="KW-0472">Membrane</keyword>
<evidence type="ECO:0000313" key="8">
    <source>
        <dbReference type="Proteomes" id="UP001328107"/>
    </source>
</evidence>
<organism evidence="7 8">
    <name type="scientific">Pristionchus mayeri</name>
    <dbReference type="NCBI Taxonomy" id="1317129"/>
    <lineage>
        <taxon>Eukaryota</taxon>
        <taxon>Metazoa</taxon>
        <taxon>Ecdysozoa</taxon>
        <taxon>Nematoda</taxon>
        <taxon>Chromadorea</taxon>
        <taxon>Rhabditida</taxon>
        <taxon>Rhabditina</taxon>
        <taxon>Diplogasteromorpha</taxon>
        <taxon>Diplogasteroidea</taxon>
        <taxon>Neodiplogasteridae</taxon>
        <taxon>Pristionchus</taxon>
    </lineage>
</organism>
<feature type="non-terminal residue" evidence="7">
    <location>
        <position position="1"/>
    </location>
</feature>
<evidence type="ECO:0000256" key="3">
    <source>
        <dbReference type="ARBA" id="ARBA00022989"/>
    </source>
</evidence>
<name>A0AAN5CL78_9BILA</name>
<dbReference type="Proteomes" id="UP001328107">
    <property type="component" value="Unassembled WGS sequence"/>
</dbReference>
<keyword evidence="2 5" id="KW-0812">Transmembrane</keyword>
<evidence type="ECO:0000256" key="6">
    <source>
        <dbReference type="SAM" id="SignalP"/>
    </source>
</evidence>
<reference evidence="8" key="1">
    <citation type="submission" date="2022-10" db="EMBL/GenBank/DDBJ databases">
        <title>Genome assembly of Pristionchus species.</title>
        <authorList>
            <person name="Yoshida K."/>
            <person name="Sommer R.J."/>
        </authorList>
    </citation>
    <scope>NUCLEOTIDE SEQUENCE [LARGE SCALE GENOMIC DNA]</scope>
    <source>
        <strain evidence="8">RS5460</strain>
    </source>
</reference>
<dbReference type="InterPro" id="IPR053286">
    <property type="entry name" value="Nematode_rcpt-like_srab"/>
</dbReference>
<feature type="transmembrane region" description="Helical" evidence="5">
    <location>
        <begin position="220"/>
        <end position="237"/>
    </location>
</feature>
<evidence type="ECO:0008006" key="9">
    <source>
        <dbReference type="Google" id="ProtNLM"/>
    </source>
</evidence>
<dbReference type="AlphaFoldDB" id="A0AAN5CL78"/>
<dbReference type="PANTHER" id="PTHR46561:SF11">
    <property type="entry name" value="SERPENTINE RECEPTOR CLASS ALPHA_BETA-14"/>
    <property type="match status" value="1"/>
</dbReference>
<feature type="transmembrane region" description="Helical" evidence="5">
    <location>
        <begin position="128"/>
        <end position="147"/>
    </location>
</feature>
<protein>
    <recommendedName>
        <fullName evidence="9">G protein-coupled receptor</fullName>
    </recommendedName>
</protein>
<keyword evidence="6" id="KW-0732">Signal</keyword>
<dbReference type="Pfam" id="PF10292">
    <property type="entry name" value="7TM_GPCR_Srab"/>
    <property type="match status" value="1"/>
</dbReference>